<protein>
    <recommendedName>
        <fullName evidence="1">GmrSD restriction endonucleases N-terminal domain-containing protein</fullName>
    </recommendedName>
</protein>
<evidence type="ECO:0000259" key="1">
    <source>
        <dbReference type="Pfam" id="PF03235"/>
    </source>
</evidence>
<sequence length="834" mass="101069">MEYESENFTKIFNEIDNFENFISLKNEEEILIKNKIKDVIFNLEKYAYKNDKEISENYIEICNILKNFLKIFLTDFIISRMSLSDFQYYENVNSDFEKIIFLDEKGYINNKEIIESLKFISRIAYFKFLSNEEKENYFEFNKLLLLNCINNIYIIFHWFFEFGSNNIKKSINIKNYYGNLNEGFKTSIKIKKTFFSNIEKNIDINHEILLNVLSDEKIKFVIPNYQRKYSWNKDEINDLILDLKKRAKDDKNHFFGNITLSNIGNNDEIYQKIKENGQNLKQEVKFLKIVDGQQRLTTITLLMRVLYESYLKIYKNKNKIDINLKKFVENKNLPSNRFDDEDSNKIFKLIWEGDEDLKELFFDSGKAKNNNIFLIYNYISNLFKKYELEHLNEIYKGLIKLLVGINWTKDYDEFELFESINSKGKKLSNFDQFKSYLISLVDSGISEENSIYIGNLFKKYIENKLNIIKQDRFDILINDFLDFYTFFYGESYFKNISDNRKFSNFRNVFEIKIAQKYKKNKNFLDLNLEEFEKILKELAIFLDSYLFAKSKEKLKWKNFGLIKNYYKYFYILEGTAFSDILICYLINERNVEHNELGELMLFKDHNEFKNLLKLLENFKIRLIITKSNYKIHWNSFLKEFYKNWNKDKNISFYNYFQKFIFDNGYIIIPKDSIFKNYLNNSIEEKNVIRDILLKLYQNNDKNIFDEYDLNTIELYPIIEPKEIERENTHWNEYLTNFYDVREQEFLKLGNFFLYKKNPQFKKDLKQSYDNLLKNLNKNNDNFSLNLLNHYEIESINNLGNYRNESIKNFLNKRTNFYINEITKIFSLDNISKNI</sequence>
<evidence type="ECO:0000313" key="3">
    <source>
        <dbReference type="Proteomes" id="UP000242141"/>
    </source>
</evidence>
<keyword evidence="3" id="KW-1185">Reference proteome</keyword>
<name>A0A0G7ZNN5_9MOLU</name>
<dbReference type="AlphaFoldDB" id="A0A0G7ZNN5"/>
<proteinExistence type="predicted"/>
<dbReference type="Proteomes" id="UP000242141">
    <property type="component" value="Unassembled WGS sequence"/>
</dbReference>
<dbReference type="InterPro" id="IPR004919">
    <property type="entry name" value="GmrSD_N"/>
</dbReference>
<reference evidence="3" key="1">
    <citation type="submission" date="2015-05" db="EMBL/GenBank/DDBJ databases">
        <authorList>
            <person name="Collingro A."/>
        </authorList>
    </citation>
    <scope>NUCLEOTIDE SEQUENCE [LARGE SCALE GENOMIC DNA]</scope>
    <source>
        <strain evidence="3">Ps</strain>
    </source>
</reference>
<feature type="domain" description="GmrSD restriction endonucleases N-terminal" evidence="1">
    <location>
        <begin position="211"/>
        <end position="437"/>
    </location>
</feature>
<evidence type="ECO:0000313" key="2">
    <source>
        <dbReference type="EMBL" id="CRX37269.1"/>
    </source>
</evidence>
<organism evidence="2 3">
    <name type="scientific">Candidatus Hepatoplasma crinochetorum</name>
    <dbReference type="NCBI Taxonomy" id="295596"/>
    <lineage>
        <taxon>Bacteria</taxon>
        <taxon>Bacillati</taxon>
        <taxon>Mycoplasmatota</taxon>
        <taxon>Mollicutes</taxon>
        <taxon>Candidatus Hepatoplasmataceae</taxon>
        <taxon>Candidatus Hepatoplasma</taxon>
    </lineage>
</organism>
<dbReference type="PANTHER" id="PTHR35149">
    <property type="entry name" value="SLL5132 PROTEIN"/>
    <property type="match status" value="1"/>
</dbReference>
<dbReference type="PANTHER" id="PTHR35149:SF1">
    <property type="entry name" value="DUF5655 DOMAIN-CONTAINING PROTEIN"/>
    <property type="match status" value="1"/>
</dbReference>
<dbReference type="Pfam" id="PF03235">
    <property type="entry name" value="GmrSD_N"/>
    <property type="match status" value="1"/>
</dbReference>
<dbReference type="EMBL" id="CWGI01000001">
    <property type="protein sequence ID" value="CRX37269.1"/>
    <property type="molecule type" value="Genomic_DNA"/>
</dbReference>
<gene>
    <name evidence="2" type="ORF">HEPPS_04990</name>
</gene>
<accession>A0A0G7ZNN5</accession>